<dbReference type="OrthoDB" id="574549at2"/>
<dbReference type="SUPFAM" id="SSF56112">
    <property type="entry name" value="Protein kinase-like (PK-like)"/>
    <property type="match status" value="1"/>
</dbReference>
<dbReference type="Proteomes" id="UP000006250">
    <property type="component" value="Unassembled WGS sequence"/>
</dbReference>
<dbReference type="RefSeq" id="WP_005994241.1">
    <property type="nucleotide sequence ID" value="NZ_AECZ01000015.1"/>
</dbReference>
<keyword evidence="2" id="KW-0808">Transferase</keyword>
<dbReference type="STRING" id="596151.DesfrDRAFT_2443"/>
<name>E1JXU4_SOLFR</name>
<dbReference type="Pfam" id="PF01636">
    <property type="entry name" value="APH"/>
    <property type="match status" value="1"/>
</dbReference>
<evidence type="ECO:0000313" key="2">
    <source>
        <dbReference type="EMBL" id="EFL50867.1"/>
    </source>
</evidence>
<dbReference type="InterPro" id="IPR002575">
    <property type="entry name" value="Aminoglycoside_PTrfase"/>
</dbReference>
<dbReference type="EMBL" id="AECZ01000015">
    <property type="protein sequence ID" value="EFL50867.1"/>
    <property type="molecule type" value="Genomic_DNA"/>
</dbReference>
<keyword evidence="3" id="KW-1185">Reference proteome</keyword>
<dbReference type="AlphaFoldDB" id="E1JXU4"/>
<comment type="caution">
    <text evidence="2">The sequence shown here is derived from an EMBL/GenBank/DDBJ whole genome shotgun (WGS) entry which is preliminary data.</text>
</comment>
<organism evidence="2 3">
    <name type="scientific">Solidesulfovibrio fructosivorans JJ]</name>
    <dbReference type="NCBI Taxonomy" id="596151"/>
    <lineage>
        <taxon>Bacteria</taxon>
        <taxon>Pseudomonadati</taxon>
        <taxon>Thermodesulfobacteriota</taxon>
        <taxon>Desulfovibrionia</taxon>
        <taxon>Desulfovibrionales</taxon>
        <taxon>Desulfovibrionaceae</taxon>
        <taxon>Solidesulfovibrio</taxon>
    </lineage>
</organism>
<protein>
    <submittedName>
        <fullName evidence="2">Aminoglycoside phosphotransferase</fullName>
    </submittedName>
</protein>
<gene>
    <name evidence="2" type="ORF">DesfrDRAFT_2443</name>
</gene>
<sequence>MNDSLQKTFSNLCRHPLVALEPLKGGRNSRVWLLRGNGQNWVGKQYFCHPNDHRDRLGTEFGALRFLRAHAMVQVPEAIAYDRAAGMAVYSFLPGQAPLPGDPEHARAMGAFAKRLWDLRGAVTPADGIGFASEACLCAEEIVKQVRERFARLCACDPQTPLAAEVIAFVEGRLAPALEQWKTMAVERLGTLGHQLPQRFWTLSPSDFGLHNTLAPASGPLQFLDFEYFGWDDPAKLLSDALLHCGLPLSPDQKRIVVKEFKAIFSDAGNFAARVRAYLPLLGLKWCCILCNEFVRGDMLRRRFVDTGMDVRQTRARQLAKAQQMLDQDIAAAIAVVDATF</sequence>
<evidence type="ECO:0000313" key="3">
    <source>
        <dbReference type="Proteomes" id="UP000006250"/>
    </source>
</evidence>
<dbReference type="GO" id="GO:0016740">
    <property type="term" value="F:transferase activity"/>
    <property type="evidence" value="ECO:0007669"/>
    <property type="project" value="UniProtKB-KW"/>
</dbReference>
<reference evidence="2 3" key="1">
    <citation type="submission" date="2010-08" db="EMBL/GenBank/DDBJ databases">
        <title>The draft genome of Desulfovibrio fructosovorans JJ.</title>
        <authorList>
            <consortium name="US DOE Joint Genome Institute (JGI-PGF)"/>
            <person name="Lucas S."/>
            <person name="Copeland A."/>
            <person name="Lapidus A."/>
            <person name="Cheng J.-F."/>
            <person name="Bruce D."/>
            <person name="Goodwin L."/>
            <person name="Pitluck S."/>
            <person name="Land M.L."/>
            <person name="Hauser L."/>
            <person name="Chang Y.-J."/>
            <person name="Jeffries C."/>
            <person name="Wall J.D."/>
            <person name="Stahl D.A."/>
            <person name="Arkin A.P."/>
            <person name="Dehal P."/>
            <person name="Stolyar S.M."/>
            <person name="Hazen T.C."/>
            <person name="Woyke T.J."/>
        </authorList>
    </citation>
    <scope>NUCLEOTIDE SEQUENCE [LARGE SCALE GENOMIC DNA]</scope>
    <source>
        <strain evidence="2 3">JJ</strain>
    </source>
</reference>
<evidence type="ECO:0000259" key="1">
    <source>
        <dbReference type="Pfam" id="PF01636"/>
    </source>
</evidence>
<proteinExistence type="predicted"/>
<dbReference type="InterPro" id="IPR011009">
    <property type="entry name" value="Kinase-like_dom_sf"/>
</dbReference>
<accession>E1JXU4</accession>
<dbReference type="eggNOG" id="COG3173">
    <property type="taxonomic scope" value="Bacteria"/>
</dbReference>
<feature type="domain" description="Aminoglycoside phosphotransferase" evidence="1">
    <location>
        <begin position="20"/>
        <end position="235"/>
    </location>
</feature>